<dbReference type="UniPathway" id="UPA00079">
    <property type="reaction ID" value="UER00169"/>
</dbReference>
<dbReference type="InterPro" id="IPR023576">
    <property type="entry name" value="UbiE/COQ5_MeTrFase_CS"/>
</dbReference>
<protein>
    <recommendedName>
        <fullName evidence="4">Demethylmenaquinone methyltransferase</fullName>
        <ecNumber evidence="4">2.1.1.163</ecNumber>
    </recommendedName>
</protein>
<comment type="caution">
    <text evidence="5">The sequence shown here is derived from an EMBL/GenBank/DDBJ whole genome shotgun (WGS) entry which is preliminary data.</text>
</comment>
<dbReference type="InterPro" id="IPR004033">
    <property type="entry name" value="UbiE/COQ5_MeTrFase"/>
</dbReference>
<evidence type="ECO:0000256" key="4">
    <source>
        <dbReference type="HAMAP-Rule" id="MF_01813"/>
    </source>
</evidence>
<name>A0A2M7XGI2_9BACT</name>
<comment type="pathway">
    <text evidence="4">Quinol/quinone metabolism; menaquinone biosynthesis; menaquinol from 1,4-dihydroxy-2-naphthoate: step 2/2.</text>
</comment>
<feature type="binding site" evidence="4">
    <location>
        <position position="58"/>
    </location>
    <ligand>
        <name>S-adenosyl-L-methionine</name>
        <dbReference type="ChEBI" id="CHEBI:59789"/>
    </ligand>
</feature>
<dbReference type="InterPro" id="IPR029063">
    <property type="entry name" value="SAM-dependent_MTases_sf"/>
</dbReference>
<dbReference type="CDD" id="cd02440">
    <property type="entry name" value="AdoMet_MTases"/>
    <property type="match status" value="1"/>
</dbReference>
<dbReference type="PROSITE" id="PS51608">
    <property type="entry name" value="SAM_MT_UBIE"/>
    <property type="match status" value="1"/>
</dbReference>
<dbReference type="EC" id="2.1.1.163" evidence="4"/>
<dbReference type="PROSITE" id="PS01184">
    <property type="entry name" value="UBIE_2"/>
    <property type="match status" value="1"/>
</dbReference>
<dbReference type="PROSITE" id="PS01183">
    <property type="entry name" value="UBIE_1"/>
    <property type="match status" value="1"/>
</dbReference>
<accession>A0A2M7XGI2</accession>
<dbReference type="PANTHER" id="PTHR43591:SF24">
    <property type="entry name" value="2-METHOXY-6-POLYPRENYL-1,4-BENZOQUINOL METHYLASE, MITOCHONDRIAL"/>
    <property type="match status" value="1"/>
</dbReference>
<evidence type="ECO:0000313" key="6">
    <source>
        <dbReference type="Proteomes" id="UP000231263"/>
    </source>
</evidence>
<dbReference type="Proteomes" id="UP000231263">
    <property type="component" value="Unassembled WGS sequence"/>
</dbReference>
<dbReference type="GO" id="GO:0032259">
    <property type="term" value="P:methylation"/>
    <property type="evidence" value="ECO:0007669"/>
    <property type="project" value="UniProtKB-KW"/>
</dbReference>
<sequence>MKMSQKQKTPQMFDRIAVRYDFLNGLISLGQHNIWRKKMARMLPDRTNLAVLDLATGTGDQIITFLKTRKIASIIGLDPSVEMLTIGEGKIAKQFPRSDVTLVEANAGKIPFQNAEFDVVSMSFGIRNVPDVQQVLIETWRVLKPGGRLLILEASTPQNSFFRFFNDLYLTLIVNKLAGLLAGNSEAYSYLNNSIKAFPSGEVFLNKLRTVGFSQVLMKPLMVGSVTIYQADKL</sequence>
<keyword evidence="3 4" id="KW-0949">S-adenosyl-L-methionine</keyword>
<dbReference type="NCBIfam" id="TIGR01934">
    <property type="entry name" value="MenG_MenH_UbiE"/>
    <property type="match status" value="1"/>
</dbReference>
<dbReference type="EMBL" id="PFWT01000005">
    <property type="protein sequence ID" value="PJA46981.1"/>
    <property type="molecule type" value="Genomic_DNA"/>
</dbReference>
<keyword evidence="2 4" id="KW-0808">Transferase</keyword>
<keyword evidence="1 4" id="KW-0489">Methyltransferase</keyword>
<reference evidence="6" key="1">
    <citation type="submission" date="2017-09" db="EMBL/GenBank/DDBJ databases">
        <title>Depth-based differentiation of microbial function through sediment-hosted aquifers and enrichment of novel symbionts in the deep terrestrial subsurface.</title>
        <authorList>
            <person name="Probst A.J."/>
            <person name="Ladd B."/>
            <person name="Jarett J.K."/>
            <person name="Geller-Mcgrath D.E."/>
            <person name="Sieber C.M.K."/>
            <person name="Emerson J.B."/>
            <person name="Anantharaman K."/>
            <person name="Thomas B.C."/>
            <person name="Malmstrom R."/>
            <person name="Stieglmeier M."/>
            <person name="Klingl A."/>
            <person name="Woyke T."/>
            <person name="Ryan C.M."/>
            <person name="Banfield J.F."/>
        </authorList>
    </citation>
    <scope>NUCLEOTIDE SEQUENCE [LARGE SCALE GENOMIC DNA]</scope>
</reference>
<evidence type="ECO:0000256" key="2">
    <source>
        <dbReference type="ARBA" id="ARBA00022679"/>
    </source>
</evidence>
<proteinExistence type="inferred from homology"/>
<feature type="binding site" evidence="4">
    <location>
        <begin position="106"/>
        <end position="107"/>
    </location>
    <ligand>
        <name>S-adenosyl-L-methionine</name>
        <dbReference type="ChEBI" id="CHEBI:59789"/>
    </ligand>
</feature>
<dbReference type="GO" id="GO:0043770">
    <property type="term" value="F:demethylmenaquinone methyltransferase activity"/>
    <property type="evidence" value="ECO:0007669"/>
    <property type="project" value="UniProtKB-UniRule"/>
</dbReference>
<dbReference type="HAMAP" id="MF_01813">
    <property type="entry name" value="MenG_UbiE_methyltr"/>
    <property type="match status" value="1"/>
</dbReference>
<evidence type="ECO:0000313" key="5">
    <source>
        <dbReference type="EMBL" id="PJA46981.1"/>
    </source>
</evidence>
<evidence type="ECO:0000256" key="3">
    <source>
        <dbReference type="ARBA" id="ARBA00022691"/>
    </source>
</evidence>
<keyword evidence="4" id="KW-0474">Menaquinone biosynthesis</keyword>
<organism evidence="5 6">
    <name type="scientific">Candidatus Uhrbacteria bacterium CG_4_9_14_3_um_filter_41_35</name>
    <dbReference type="NCBI Taxonomy" id="1975034"/>
    <lineage>
        <taxon>Bacteria</taxon>
        <taxon>Candidatus Uhriibacteriota</taxon>
    </lineage>
</organism>
<dbReference type="PANTHER" id="PTHR43591">
    <property type="entry name" value="METHYLTRANSFERASE"/>
    <property type="match status" value="1"/>
</dbReference>
<gene>
    <name evidence="4" type="primary">menG</name>
    <name evidence="5" type="ORF">CO173_00590</name>
</gene>
<dbReference type="NCBIfam" id="NF001244">
    <property type="entry name" value="PRK00216.1-5"/>
    <property type="match status" value="1"/>
</dbReference>
<evidence type="ECO:0000256" key="1">
    <source>
        <dbReference type="ARBA" id="ARBA00022603"/>
    </source>
</evidence>
<dbReference type="GO" id="GO:0009234">
    <property type="term" value="P:menaquinone biosynthetic process"/>
    <property type="evidence" value="ECO:0007669"/>
    <property type="project" value="UniProtKB-UniRule"/>
</dbReference>
<feature type="binding site" evidence="4">
    <location>
        <position position="123"/>
    </location>
    <ligand>
        <name>S-adenosyl-L-methionine</name>
        <dbReference type="ChEBI" id="CHEBI:59789"/>
    </ligand>
</feature>
<comment type="catalytic activity">
    <reaction evidence="4">
        <text>a 2-demethylmenaquinol + S-adenosyl-L-methionine = a menaquinol + S-adenosyl-L-homocysteine + H(+)</text>
        <dbReference type="Rhea" id="RHEA:42640"/>
        <dbReference type="Rhea" id="RHEA-COMP:9539"/>
        <dbReference type="Rhea" id="RHEA-COMP:9563"/>
        <dbReference type="ChEBI" id="CHEBI:15378"/>
        <dbReference type="ChEBI" id="CHEBI:18151"/>
        <dbReference type="ChEBI" id="CHEBI:55437"/>
        <dbReference type="ChEBI" id="CHEBI:57856"/>
        <dbReference type="ChEBI" id="CHEBI:59789"/>
        <dbReference type="EC" id="2.1.1.163"/>
    </reaction>
</comment>
<comment type="function">
    <text evidence="4">Methyltransferase required for the conversion of demethylmenaquinol (DMKH2) to menaquinol (MKH2).</text>
</comment>
<dbReference type="AlphaFoldDB" id="A0A2M7XGI2"/>
<dbReference type="Gene3D" id="3.40.50.150">
    <property type="entry name" value="Vaccinia Virus protein VP39"/>
    <property type="match status" value="1"/>
</dbReference>
<feature type="binding site" evidence="4">
    <location>
        <position position="78"/>
    </location>
    <ligand>
        <name>S-adenosyl-L-methionine</name>
        <dbReference type="ChEBI" id="CHEBI:59789"/>
    </ligand>
</feature>
<comment type="similarity">
    <text evidence="4">Belongs to the class I-like SAM-binding methyltransferase superfamily. MenG/UbiE family.</text>
</comment>
<dbReference type="SUPFAM" id="SSF53335">
    <property type="entry name" value="S-adenosyl-L-methionine-dependent methyltransferases"/>
    <property type="match status" value="1"/>
</dbReference>
<dbReference type="Pfam" id="PF01209">
    <property type="entry name" value="Ubie_methyltran"/>
    <property type="match status" value="1"/>
</dbReference>